<dbReference type="Pfam" id="PF00023">
    <property type="entry name" value="Ank"/>
    <property type="match status" value="1"/>
</dbReference>
<dbReference type="PRINTS" id="PR01415">
    <property type="entry name" value="ANKYRIN"/>
</dbReference>
<dbReference type="EMBL" id="AJWK01007712">
    <property type="status" value="NOT_ANNOTATED_CDS"/>
    <property type="molecule type" value="Genomic_DNA"/>
</dbReference>
<evidence type="ECO:0000313" key="4">
    <source>
        <dbReference type="EnsemblMetazoa" id="LLOJ002356-PA"/>
    </source>
</evidence>
<evidence type="ECO:0000313" key="5">
    <source>
        <dbReference type="Proteomes" id="UP000092461"/>
    </source>
</evidence>
<dbReference type="PROSITE" id="PS50088">
    <property type="entry name" value="ANK_REPEAT"/>
    <property type="match status" value="3"/>
</dbReference>
<dbReference type="VEuPathDB" id="VectorBase:LLOJ002356"/>
<dbReference type="GO" id="GO:0031436">
    <property type="term" value="C:BRCA1-BARD1 complex"/>
    <property type="evidence" value="ECO:0007669"/>
    <property type="project" value="TreeGrafter"/>
</dbReference>
<dbReference type="AlphaFoldDB" id="A0A1B0CDD6"/>
<dbReference type="Gene3D" id="1.25.40.20">
    <property type="entry name" value="Ankyrin repeat-containing domain"/>
    <property type="match status" value="1"/>
</dbReference>
<name>A0A1B0CDD6_LUTLO</name>
<dbReference type="VEuPathDB" id="VectorBase:LLONM1_008659"/>
<protein>
    <submittedName>
        <fullName evidence="4">Uncharacterized protein</fullName>
    </submittedName>
</protein>
<sequence>MTEHRHVAGGDGGCKCHPSAAAQTLDEMDFERGIWTAALYGDLERLDVAIGRGATNDCDNAGYTALHYAARAGHMEACRKLIAAGADVNCTTKGGVTPLHRAAMMGRWEIVEFLCKRGANLTTTDSDGQTALHRAAQGGHTQTVELLIGLEPSLKEFTDNRGRRPADLAPNSNLR</sequence>
<dbReference type="EMBL" id="AJWK01007713">
    <property type="status" value="NOT_ANNOTATED_CDS"/>
    <property type="molecule type" value="Genomic_DNA"/>
</dbReference>
<dbReference type="PANTHER" id="PTHR24171:SF8">
    <property type="entry name" value="BRCA1-ASSOCIATED RING DOMAIN PROTEIN 1"/>
    <property type="match status" value="1"/>
</dbReference>
<evidence type="ECO:0000256" key="1">
    <source>
        <dbReference type="ARBA" id="ARBA00022737"/>
    </source>
</evidence>
<organism evidence="4 5">
    <name type="scientific">Lutzomyia longipalpis</name>
    <name type="common">Sand fly</name>
    <dbReference type="NCBI Taxonomy" id="7200"/>
    <lineage>
        <taxon>Eukaryota</taxon>
        <taxon>Metazoa</taxon>
        <taxon>Ecdysozoa</taxon>
        <taxon>Arthropoda</taxon>
        <taxon>Hexapoda</taxon>
        <taxon>Insecta</taxon>
        <taxon>Pterygota</taxon>
        <taxon>Neoptera</taxon>
        <taxon>Endopterygota</taxon>
        <taxon>Diptera</taxon>
        <taxon>Nematocera</taxon>
        <taxon>Psychodoidea</taxon>
        <taxon>Psychodidae</taxon>
        <taxon>Lutzomyia</taxon>
        <taxon>Lutzomyia</taxon>
    </lineage>
</organism>
<proteinExistence type="predicted"/>
<feature type="repeat" description="ANK" evidence="3">
    <location>
        <begin position="127"/>
        <end position="148"/>
    </location>
</feature>
<dbReference type="Proteomes" id="UP000092461">
    <property type="component" value="Unassembled WGS sequence"/>
</dbReference>
<dbReference type="EMBL" id="AJWK01007711">
    <property type="status" value="NOT_ANNOTATED_CDS"/>
    <property type="molecule type" value="Genomic_DNA"/>
</dbReference>
<keyword evidence="5" id="KW-1185">Reference proteome</keyword>
<dbReference type="SUPFAM" id="SSF48403">
    <property type="entry name" value="Ankyrin repeat"/>
    <property type="match status" value="1"/>
</dbReference>
<keyword evidence="2 3" id="KW-0040">ANK repeat</keyword>
<feature type="repeat" description="ANK" evidence="3">
    <location>
        <begin position="61"/>
        <end position="93"/>
    </location>
</feature>
<accession>A0A1B0CDD6</accession>
<dbReference type="GO" id="GO:0004842">
    <property type="term" value="F:ubiquitin-protein transferase activity"/>
    <property type="evidence" value="ECO:0007669"/>
    <property type="project" value="TreeGrafter"/>
</dbReference>
<dbReference type="GO" id="GO:0070531">
    <property type="term" value="C:BRCA1-A complex"/>
    <property type="evidence" value="ECO:0007669"/>
    <property type="project" value="TreeGrafter"/>
</dbReference>
<dbReference type="Pfam" id="PF12796">
    <property type="entry name" value="Ank_2"/>
    <property type="match status" value="1"/>
</dbReference>
<dbReference type="InterPro" id="IPR036770">
    <property type="entry name" value="Ankyrin_rpt-contain_sf"/>
</dbReference>
<evidence type="ECO:0000256" key="2">
    <source>
        <dbReference type="ARBA" id="ARBA00023043"/>
    </source>
</evidence>
<dbReference type="GO" id="GO:0085020">
    <property type="term" value="P:protein K6-linked ubiquitination"/>
    <property type="evidence" value="ECO:0007669"/>
    <property type="project" value="TreeGrafter"/>
</dbReference>
<dbReference type="PANTHER" id="PTHR24171">
    <property type="entry name" value="ANKYRIN REPEAT DOMAIN-CONTAINING PROTEIN 39-RELATED"/>
    <property type="match status" value="1"/>
</dbReference>
<keyword evidence="1" id="KW-0677">Repeat</keyword>
<dbReference type="SMART" id="SM00248">
    <property type="entry name" value="ANK"/>
    <property type="match status" value="3"/>
</dbReference>
<evidence type="ECO:0000256" key="3">
    <source>
        <dbReference type="PROSITE-ProRule" id="PRU00023"/>
    </source>
</evidence>
<dbReference type="PROSITE" id="PS50297">
    <property type="entry name" value="ANK_REP_REGION"/>
    <property type="match status" value="3"/>
</dbReference>
<dbReference type="EnsemblMetazoa" id="LLOJ002356-RA">
    <property type="protein sequence ID" value="LLOJ002356-PA"/>
    <property type="gene ID" value="LLOJ002356"/>
</dbReference>
<feature type="repeat" description="ANK" evidence="3">
    <location>
        <begin position="94"/>
        <end position="126"/>
    </location>
</feature>
<dbReference type="InterPro" id="IPR002110">
    <property type="entry name" value="Ankyrin_rpt"/>
</dbReference>
<reference evidence="4" key="1">
    <citation type="submission" date="2020-05" db="UniProtKB">
        <authorList>
            <consortium name="EnsemblMetazoa"/>
        </authorList>
    </citation>
    <scope>IDENTIFICATION</scope>
    <source>
        <strain evidence="4">Jacobina</strain>
    </source>
</reference>